<keyword evidence="4" id="KW-0809">Transit peptide</keyword>
<dbReference type="FunFam" id="3.10.129.10:FF:000051">
    <property type="entry name" value="Acyl-coa thioesterase"/>
    <property type="match status" value="1"/>
</dbReference>
<dbReference type="AlphaFoldDB" id="A0AA38IBP8"/>
<dbReference type="PANTHER" id="PTHR12655">
    <property type="entry name" value="ACYL-COA THIOESTERASE"/>
    <property type="match status" value="1"/>
</dbReference>
<evidence type="ECO:0000256" key="3">
    <source>
        <dbReference type="ARBA" id="ARBA00022801"/>
    </source>
</evidence>
<evidence type="ECO:0000256" key="1">
    <source>
        <dbReference type="ARBA" id="ARBA00010458"/>
    </source>
</evidence>
<gene>
    <name evidence="6" type="ORF">Zmor_012556</name>
</gene>
<comment type="caution">
    <text evidence="6">The sequence shown here is derived from an EMBL/GenBank/DDBJ whole genome shotgun (WGS) entry which is preliminary data.</text>
</comment>
<keyword evidence="7" id="KW-1185">Reference proteome</keyword>
<keyword evidence="2" id="KW-0677">Repeat</keyword>
<comment type="similarity">
    <text evidence="1">Belongs to the acyl coenzyme A hydrolase family.</text>
</comment>
<sequence length="450" mass="50993">MATKLLRNLSLISRVNHTKTIHNTMSRHLSALQSDTVFSIQELTQKLTKEMGFGGGYSPMPSSRAHLVQYLPKSQNDLPSRSMRDSYLVALIPLSTNTRLQDKYTTFLGSVRVGRLLEDMDIFAVMVAQKHILNPDLPSGIPSPQTLVTACVDRIDFSDFVPKPHEDIKMSGHVSWVGRSSMEVVVWLEQSRYGTWHRITRALFLIAARDPTNARAAVVNPIEPADEREKKILAGGEKRKALRIASEKQHVSKVIPDGDEQKIIHDLYMKTKASDVSLKSVMLPPGGVWMEDCVISNTIFSQPENRNLHNTVFGGFIMRQAAELSWVLGFKFSKYRPKVKSISDIKFNKPIAVNSLIHMHAFVVFTHMQYVQITVYVETFDPQTGASETTNIVHFTYEVPELVKEVYPRTYQEAMMYIDGRRHFFEIMKPGSYDEGNMLEEEGGVTKSKL</sequence>
<name>A0AA38IBP8_9CUCU</name>
<feature type="domain" description="HotDog ACOT-type" evidence="5">
    <location>
        <begin position="90"/>
        <end position="212"/>
    </location>
</feature>
<dbReference type="InterPro" id="IPR029069">
    <property type="entry name" value="HotDog_dom_sf"/>
</dbReference>
<dbReference type="SUPFAM" id="SSF54637">
    <property type="entry name" value="Thioesterase/thiol ester dehydrase-isomerase"/>
    <property type="match status" value="2"/>
</dbReference>
<dbReference type="GO" id="GO:0005739">
    <property type="term" value="C:mitochondrion"/>
    <property type="evidence" value="ECO:0007669"/>
    <property type="project" value="TreeGrafter"/>
</dbReference>
<protein>
    <recommendedName>
        <fullName evidence="5">HotDog ACOT-type domain-containing protein</fullName>
    </recommendedName>
</protein>
<evidence type="ECO:0000256" key="2">
    <source>
        <dbReference type="ARBA" id="ARBA00022737"/>
    </source>
</evidence>
<evidence type="ECO:0000313" key="7">
    <source>
        <dbReference type="Proteomes" id="UP001168821"/>
    </source>
</evidence>
<organism evidence="6 7">
    <name type="scientific">Zophobas morio</name>
    <dbReference type="NCBI Taxonomy" id="2755281"/>
    <lineage>
        <taxon>Eukaryota</taxon>
        <taxon>Metazoa</taxon>
        <taxon>Ecdysozoa</taxon>
        <taxon>Arthropoda</taxon>
        <taxon>Hexapoda</taxon>
        <taxon>Insecta</taxon>
        <taxon>Pterygota</taxon>
        <taxon>Neoptera</taxon>
        <taxon>Endopterygota</taxon>
        <taxon>Coleoptera</taxon>
        <taxon>Polyphaga</taxon>
        <taxon>Cucujiformia</taxon>
        <taxon>Tenebrionidae</taxon>
        <taxon>Zophobas</taxon>
    </lineage>
</organism>
<dbReference type="Gene3D" id="3.10.129.10">
    <property type="entry name" value="Hotdog Thioesterase"/>
    <property type="match status" value="2"/>
</dbReference>
<dbReference type="EMBL" id="JALNTZ010000004">
    <property type="protein sequence ID" value="KAJ3653297.1"/>
    <property type="molecule type" value="Genomic_DNA"/>
</dbReference>
<dbReference type="GO" id="GO:0047617">
    <property type="term" value="F:fatty acyl-CoA hydrolase activity"/>
    <property type="evidence" value="ECO:0007669"/>
    <property type="project" value="TreeGrafter"/>
</dbReference>
<feature type="domain" description="HotDog ACOT-type" evidence="5">
    <location>
        <begin position="291"/>
        <end position="403"/>
    </location>
</feature>
<keyword evidence="3" id="KW-0378">Hydrolase</keyword>
<evidence type="ECO:0000313" key="6">
    <source>
        <dbReference type="EMBL" id="KAJ3653297.1"/>
    </source>
</evidence>
<dbReference type="PROSITE" id="PS51770">
    <property type="entry name" value="HOTDOG_ACOT"/>
    <property type="match status" value="2"/>
</dbReference>
<proteinExistence type="inferred from homology"/>
<dbReference type="CDD" id="cd03442">
    <property type="entry name" value="BFIT_BACH"/>
    <property type="match status" value="2"/>
</dbReference>
<dbReference type="GO" id="GO:0006637">
    <property type="term" value="P:acyl-CoA metabolic process"/>
    <property type="evidence" value="ECO:0007669"/>
    <property type="project" value="TreeGrafter"/>
</dbReference>
<dbReference type="FunFam" id="3.10.129.10:FF:000012">
    <property type="entry name" value="Acyl-coenzyme A thioesterase 9, mitochondrial"/>
    <property type="match status" value="1"/>
</dbReference>
<reference evidence="6" key="1">
    <citation type="journal article" date="2023" name="G3 (Bethesda)">
        <title>Whole genome assemblies of Zophobas morio and Tenebrio molitor.</title>
        <authorList>
            <person name="Kaur S."/>
            <person name="Stinson S.A."/>
            <person name="diCenzo G.C."/>
        </authorList>
    </citation>
    <scope>NUCLEOTIDE SEQUENCE</scope>
    <source>
        <strain evidence="6">QUZm001</strain>
    </source>
</reference>
<evidence type="ECO:0000256" key="4">
    <source>
        <dbReference type="ARBA" id="ARBA00022946"/>
    </source>
</evidence>
<dbReference type="PANTHER" id="PTHR12655:SF0">
    <property type="entry name" value="ACYL-COENZYME A THIOESTERASE 9, MITOCHONDRIAL"/>
    <property type="match status" value="1"/>
</dbReference>
<evidence type="ECO:0000259" key="5">
    <source>
        <dbReference type="PROSITE" id="PS51770"/>
    </source>
</evidence>
<dbReference type="Proteomes" id="UP001168821">
    <property type="component" value="Unassembled WGS sequence"/>
</dbReference>
<dbReference type="InterPro" id="IPR033120">
    <property type="entry name" value="HOTDOG_ACOT"/>
</dbReference>
<accession>A0AA38IBP8</accession>